<dbReference type="FunFam" id="3.40.50.2300:FF:000014">
    <property type="entry name" value="PTS system fructose-like transporter subunit IIB"/>
    <property type="match status" value="1"/>
</dbReference>
<dbReference type="InterPro" id="IPR002178">
    <property type="entry name" value="PTS_EIIA_type-2_dom"/>
</dbReference>
<feature type="transmembrane region" description="Helical" evidence="12">
    <location>
        <begin position="502"/>
        <end position="523"/>
    </location>
</feature>
<keyword evidence="9 12" id="KW-0812">Transmembrane</keyword>
<gene>
    <name evidence="16" type="ORF">FBF83_18200</name>
</gene>
<dbReference type="InterPro" id="IPR016152">
    <property type="entry name" value="PTrfase/Anion_transptr"/>
</dbReference>
<dbReference type="PANTHER" id="PTHR30505">
    <property type="entry name" value="FRUCTOSE-LIKE PERMEASE"/>
    <property type="match status" value="1"/>
</dbReference>
<accession>A0A4U1MAH2</accession>
<keyword evidence="10 12" id="KW-1133">Transmembrane helix</keyword>
<keyword evidence="7" id="KW-0808">Transferase</keyword>
<evidence type="ECO:0000256" key="11">
    <source>
        <dbReference type="ARBA" id="ARBA00023136"/>
    </source>
</evidence>
<dbReference type="GO" id="GO:0005886">
    <property type="term" value="C:plasma membrane"/>
    <property type="evidence" value="ECO:0007669"/>
    <property type="project" value="UniProtKB-SubCell"/>
</dbReference>
<dbReference type="Gene3D" id="3.40.930.10">
    <property type="entry name" value="Mannitol-specific EII, Chain A"/>
    <property type="match status" value="1"/>
</dbReference>
<dbReference type="GO" id="GO:0022877">
    <property type="term" value="F:protein-N(PI)-phosphohistidine-fructose phosphotransferase system transporter activity"/>
    <property type="evidence" value="ECO:0007669"/>
    <property type="project" value="InterPro"/>
</dbReference>
<evidence type="ECO:0000256" key="1">
    <source>
        <dbReference type="ARBA" id="ARBA00004429"/>
    </source>
</evidence>
<dbReference type="NCBIfam" id="TIGR00848">
    <property type="entry name" value="fruA"/>
    <property type="match status" value="1"/>
</dbReference>
<name>A0A4U1MAH2_9BACL</name>
<dbReference type="SUPFAM" id="SSF55804">
    <property type="entry name" value="Phoshotransferase/anion transport protein"/>
    <property type="match status" value="1"/>
</dbReference>
<dbReference type="FunFam" id="3.40.930.10:FF:000009">
    <property type="entry name" value="PTS system, fructose specific IIABC component"/>
    <property type="match status" value="1"/>
</dbReference>
<dbReference type="Gene3D" id="3.40.50.2300">
    <property type="match status" value="1"/>
</dbReference>
<evidence type="ECO:0000313" key="17">
    <source>
        <dbReference type="Proteomes" id="UP000310541"/>
    </source>
</evidence>
<evidence type="ECO:0000256" key="9">
    <source>
        <dbReference type="ARBA" id="ARBA00022692"/>
    </source>
</evidence>
<evidence type="ECO:0000256" key="7">
    <source>
        <dbReference type="ARBA" id="ARBA00022679"/>
    </source>
</evidence>
<evidence type="ECO:0000256" key="4">
    <source>
        <dbReference type="ARBA" id="ARBA00022475"/>
    </source>
</evidence>
<sequence>MRITELLTKKTMILDLESSSKDQVINELSEKLYSAGNLQDLKAFKEAIHARENESTTGIGEGIAIPHAKTAAVKSPAIVFGRSEVGIDYQSLDGQPAHLFFMIAATEGANQTHLEALSRLSSFLMDTEFRKGLLKARTEEEVLQAFDQKEEEKESEEVEEANDATGKILAVTACPTGIAHTYMAADALKAKAGELGYGVKVETNGSGGVKNRLTDEEIEKAPAIIVAADTKVEMERFKGKKVIEVPVAEAIRKPADLLKQAASGDAPIYKPSGSYEDQISEKKNERKGKQSPFYKHLMNGVSNMLPLVVGGGILIALSFIFGINAADPNDPSYNAFAAALSTIGGGNAFALMIPVLAGFIAMSIADRPGLAPGLVGGLMASTNGAGFLGGLIAGFLAGYAVLLLKKLFSGLPQSLEGLKPVLLYPLFGIFITGIIMMYVVIEPVGALNTGLENWLSGMGTTNKLLLGLILGGMMAVDMGGPINKAAFTFGIAMIDAGNLTYHAAIMAGGMTPPLGLALATTLFKKRFNKTEREAGKVAYVMGASFITEGAIPFAAADPGRVIPSIIVGSSVAGALTMLFNIALPAPHGGAFVMWSVNNISLSHILLYILAIVIGTVITALMVGILKKSKPEVQA</sequence>
<feature type="transmembrane region" description="Helical" evidence="12">
    <location>
        <begin position="422"/>
        <end position="441"/>
    </location>
</feature>
<dbReference type="InterPro" id="IPR004715">
    <property type="entry name" value="PTS_IIA_fruc"/>
</dbReference>
<comment type="subcellular location">
    <subcellularLocation>
        <location evidence="1">Cell inner membrane</location>
        <topology evidence="1">Multi-pass membrane protein</topology>
    </subcellularLocation>
    <subcellularLocation>
        <location evidence="2">Cytoplasm</location>
    </subcellularLocation>
</comment>
<evidence type="ECO:0000256" key="8">
    <source>
        <dbReference type="ARBA" id="ARBA00022683"/>
    </source>
</evidence>
<keyword evidence="4" id="KW-1003">Cell membrane</keyword>
<keyword evidence="3" id="KW-0813">Transport</keyword>
<feature type="domain" description="PTS EIIB type-2" evidence="14">
    <location>
        <begin position="168"/>
        <end position="263"/>
    </location>
</feature>
<evidence type="ECO:0000256" key="3">
    <source>
        <dbReference type="ARBA" id="ARBA00022448"/>
    </source>
</evidence>
<reference evidence="16 17" key="1">
    <citation type="submission" date="2019-04" db="EMBL/GenBank/DDBJ databases">
        <title>Genome sequence of Bacillus hwajinpoensis strain Y2.</title>
        <authorList>
            <person name="Fair J.L."/>
            <person name="Maclea K.S."/>
        </authorList>
    </citation>
    <scope>NUCLEOTIDE SEQUENCE [LARGE SCALE GENOMIC DNA]</scope>
    <source>
        <strain evidence="16 17">Y2</strain>
    </source>
</reference>
<dbReference type="InterPro" id="IPR003353">
    <property type="entry name" value="PTS_IIB_fruc"/>
</dbReference>
<keyword evidence="6" id="KW-0762">Sugar transport</keyword>
<dbReference type="InterPro" id="IPR036095">
    <property type="entry name" value="PTS_EIIB-like_sf"/>
</dbReference>
<dbReference type="NCBIfam" id="TIGR01427">
    <property type="entry name" value="PTS_IIC_fructo"/>
    <property type="match status" value="1"/>
</dbReference>
<dbReference type="PROSITE" id="PS51094">
    <property type="entry name" value="PTS_EIIA_TYPE_2"/>
    <property type="match status" value="1"/>
</dbReference>
<protein>
    <submittedName>
        <fullName evidence="16">PTS fructose transporter subunit IIABC</fullName>
    </submittedName>
</protein>
<dbReference type="Proteomes" id="UP000310541">
    <property type="component" value="Unassembled WGS sequence"/>
</dbReference>
<dbReference type="PROSITE" id="PS00372">
    <property type="entry name" value="PTS_EIIA_TYPE_2_HIS"/>
    <property type="match status" value="1"/>
</dbReference>
<dbReference type="Pfam" id="PF02302">
    <property type="entry name" value="PTS_IIB"/>
    <property type="match status" value="1"/>
</dbReference>
<comment type="caution">
    <text evidence="16">The sequence shown here is derived from an EMBL/GenBank/DDBJ whole genome shotgun (WGS) entry which is preliminary data.</text>
</comment>
<dbReference type="EMBL" id="SWFM01000007">
    <property type="protein sequence ID" value="TKD67979.1"/>
    <property type="molecule type" value="Genomic_DNA"/>
</dbReference>
<dbReference type="NCBIfam" id="TIGR00829">
    <property type="entry name" value="FRU"/>
    <property type="match status" value="1"/>
</dbReference>
<dbReference type="InterPro" id="IPR006327">
    <property type="entry name" value="PTS_IIC_fruc"/>
</dbReference>
<evidence type="ECO:0000313" key="16">
    <source>
        <dbReference type="EMBL" id="TKD67979.1"/>
    </source>
</evidence>
<evidence type="ECO:0000256" key="10">
    <source>
        <dbReference type="ARBA" id="ARBA00022989"/>
    </source>
</evidence>
<evidence type="ECO:0000256" key="2">
    <source>
        <dbReference type="ARBA" id="ARBA00004496"/>
    </source>
</evidence>
<organism evidence="16 17">
    <name type="scientific">Guptibacillus hwajinpoensis</name>
    <dbReference type="NCBI Taxonomy" id="208199"/>
    <lineage>
        <taxon>Bacteria</taxon>
        <taxon>Bacillati</taxon>
        <taxon>Bacillota</taxon>
        <taxon>Bacilli</taxon>
        <taxon>Bacillales</taxon>
        <taxon>Guptibacillaceae</taxon>
        <taxon>Guptibacillus</taxon>
    </lineage>
</organism>
<evidence type="ECO:0000256" key="6">
    <source>
        <dbReference type="ARBA" id="ARBA00022597"/>
    </source>
</evidence>
<keyword evidence="8" id="KW-0598">Phosphotransferase system</keyword>
<keyword evidence="11 12" id="KW-0472">Membrane</keyword>
<dbReference type="InterPro" id="IPR013014">
    <property type="entry name" value="PTS_EIIC_2"/>
</dbReference>
<evidence type="ECO:0000259" key="15">
    <source>
        <dbReference type="PROSITE" id="PS51104"/>
    </source>
</evidence>
<feature type="transmembrane region" description="Helical" evidence="12">
    <location>
        <begin position="304"/>
        <end position="323"/>
    </location>
</feature>
<dbReference type="OrthoDB" id="9782569at2"/>
<proteinExistence type="predicted"/>
<dbReference type="CDD" id="cd00211">
    <property type="entry name" value="PTS_IIA_fru"/>
    <property type="match status" value="1"/>
</dbReference>
<feature type="transmembrane region" description="Helical" evidence="12">
    <location>
        <begin position="335"/>
        <end position="362"/>
    </location>
</feature>
<dbReference type="Pfam" id="PF00359">
    <property type="entry name" value="PTS_EIIA_2"/>
    <property type="match status" value="1"/>
</dbReference>
<dbReference type="InterPro" id="IPR003501">
    <property type="entry name" value="PTS_EIIB_2/3"/>
</dbReference>
<evidence type="ECO:0000256" key="5">
    <source>
        <dbReference type="ARBA" id="ARBA00022553"/>
    </source>
</evidence>
<dbReference type="PROSITE" id="PS51099">
    <property type="entry name" value="PTS_EIIB_TYPE_2"/>
    <property type="match status" value="1"/>
</dbReference>
<dbReference type="InterPro" id="IPR013011">
    <property type="entry name" value="PTS_EIIB_2"/>
</dbReference>
<feature type="transmembrane region" description="Helical" evidence="12">
    <location>
        <begin position="561"/>
        <end position="583"/>
    </location>
</feature>
<dbReference type="GO" id="GO:0090563">
    <property type="term" value="F:protein-phosphocysteine-sugar phosphotransferase activity"/>
    <property type="evidence" value="ECO:0007669"/>
    <property type="project" value="TreeGrafter"/>
</dbReference>
<feature type="transmembrane region" description="Helical" evidence="12">
    <location>
        <begin position="374"/>
        <end position="402"/>
    </location>
</feature>
<dbReference type="GO" id="GO:0005351">
    <property type="term" value="F:carbohydrate:proton symporter activity"/>
    <property type="evidence" value="ECO:0007669"/>
    <property type="project" value="InterPro"/>
</dbReference>
<dbReference type="SUPFAM" id="SSF52794">
    <property type="entry name" value="PTS system IIB component-like"/>
    <property type="match status" value="1"/>
</dbReference>
<feature type="domain" description="PTS EIIA type-2" evidence="13">
    <location>
        <begin position="5"/>
        <end position="149"/>
    </location>
</feature>
<feature type="domain" description="PTS EIIC type-2" evidence="15">
    <location>
        <begin position="293"/>
        <end position="634"/>
    </location>
</feature>
<keyword evidence="5" id="KW-0597">Phosphoprotein</keyword>
<dbReference type="AlphaFoldDB" id="A0A4U1MAH2"/>
<evidence type="ECO:0000259" key="13">
    <source>
        <dbReference type="PROSITE" id="PS51094"/>
    </source>
</evidence>
<dbReference type="GO" id="GO:0005737">
    <property type="term" value="C:cytoplasm"/>
    <property type="evidence" value="ECO:0007669"/>
    <property type="project" value="UniProtKB-SubCell"/>
</dbReference>
<feature type="transmembrane region" description="Helical" evidence="12">
    <location>
        <begin position="604"/>
        <end position="625"/>
    </location>
</feature>
<dbReference type="InterPro" id="IPR050864">
    <property type="entry name" value="Bacterial_PTS_Sugar_Transport"/>
</dbReference>
<evidence type="ECO:0000256" key="12">
    <source>
        <dbReference type="SAM" id="Phobius"/>
    </source>
</evidence>
<dbReference type="PROSITE" id="PS51104">
    <property type="entry name" value="PTS_EIIC_TYPE_2"/>
    <property type="match status" value="1"/>
</dbReference>
<dbReference type="RefSeq" id="WP_136948576.1">
    <property type="nucleotide sequence ID" value="NZ_SWFM01000007.1"/>
</dbReference>
<dbReference type="GO" id="GO:0009401">
    <property type="term" value="P:phosphoenolpyruvate-dependent sugar phosphotransferase system"/>
    <property type="evidence" value="ECO:0007669"/>
    <property type="project" value="UniProtKB-KW"/>
</dbReference>
<feature type="transmembrane region" description="Helical" evidence="12">
    <location>
        <begin position="462"/>
        <end position="482"/>
    </location>
</feature>
<dbReference type="PANTHER" id="PTHR30505:SF28">
    <property type="entry name" value="PTS SYSTEM 2-O-ALPHA-MANNOSYL-D-GLYCERATE-SPECIFIC EIIABC COMPONENT"/>
    <property type="match status" value="1"/>
</dbReference>
<dbReference type="CDD" id="cd05569">
    <property type="entry name" value="PTS_IIB_fructose"/>
    <property type="match status" value="1"/>
</dbReference>
<evidence type="ECO:0000259" key="14">
    <source>
        <dbReference type="PROSITE" id="PS51099"/>
    </source>
</evidence>